<evidence type="ECO:0000313" key="2">
    <source>
        <dbReference type="EMBL" id="AOO54531.1"/>
    </source>
</evidence>
<organismHost>
    <name type="scientific">Sus scrofa</name>
    <name type="common">Pig</name>
    <dbReference type="NCBI Taxonomy" id="9823"/>
</organismHost>
<organismHost>
    <name type="scientific">Phacochoerus africanus</name>
    <name type="common">Warthog</name>
    <dbReference type="NCBI Taxonomy" id="41426"/>
</organismHost>
<dbReference type="Proteomes" id="UP000266411">
    <property type="component" value="Segment"/>
</dbReference>
<evidence type="ECO:0000313" key="7">
    <source>
        <dbReference type="EMBL" id="QPL11904.1"/>
    </source>
</evidence>
<reference evidence="9 10" key="2">
    <citation type="journal article" date="2020" name="Transbound. Emerg. Dis.">
        <title>The evolution of African swine fever virus in Sardinia (1978 to 2014) as revealed by whole genome sequencing and comparative analysis.</title>
        <authorList>
            <person name="Torresi C."/>
            <person name="Fiori M."/>
            <person name="Bertolotti L."/>
            <person name="Floris M."/>
            <person name="Colitti B."/>
            <person name="Giammarioli M."/>
            <person name="Dei Giudici S."/>
            <person name="Oggiano A."/>
            <person name="Malmberg M."/>
            <person name="De Mia G.M."/>
            <person name="Belak S."/>
            <person name="Granberg F."/>
        </authorList>
    </citation>
    <scope>NUCLEOTIDE SEQUENCE [LARGE SCALE GENOMIC DNA]</scope>
    <source>
        <strain evidence="6">22653/Ca/2014</strain>
        <strain evidence="4">60/Nu/1997</strain>
        <strain evidence="5">72407/Ss/2005</strain>
        <strain evidence="3">85/Ca/1985</strain>
    </source>
</reference>
<dbReference type="Proteomes" id="UP000502695">
    <property type="component" value="Segment"/>
</dbReference>
<evidence type="ECO:0000313" key="3">
    <source>
        <dbReference type="EMBL" id="QIM07806.1"/>
    </source>
</evidence>
<dbReference type="RefSeq" id="YP_009703444.1">
    <property type="nucleotide sequence ID" value="NC_044955.1"/>
</dbReference>
<evidence type="ECO:0000313" key="8">
    <source>
        <dbReference type="EMBL" id="QPL12121.1"/>
    </source>
</evidence>
<dbReference type="KEGG" id="vg:41902252"/>
<dbReference type="EMBL" id="MN270973">
    <property type="protein sequence ID" value="QIM07806.1"/>
    <property type="molecule type" value="Genomic_DNA"/>
</dbReference>
<evidence type="ECO:0000313" key="10">
    <source>
        <dbReference type="Proteomes" id="UP000501487"/>
    </source>
</evidence>
<evidence type="ECO:0000313" key="6">
    <source>
        <dbReference type="EMBL" id="QIM09439.1"/>
    </source>
</evidence>
<accession>A0A3G1EVB6</accession>
<dbReference type="EMBL" id="MN270980">
    <property type="protein sequence ID" value="QIM09439.1"/>
    <property type="molecule type" value="Genomic_DNA"/>
</dbReference>
<dbReference type="GeneID" id="41902252"/>
<dbReference type="EMBL" id="MN270978">
    <property type="protein sequence ID" value="QIM08973.1"/>
    <property type="molecule type" value="Genomic_DNA"/>
</dbReference>
<proteinExistence type="predicted"/>
<dbReference type="EMBL" id="KX354450">
    <property type="protein sequence ID" value="AOO54531.1"/>
    <property type="molecule type" value="Genomic_DNA"/>
</dbReference>
<dbReference type="Proteomes" id="UP000594565">
    <property type="component" value="Segment"/>
</dbReference>
<reference evidence="7" key="3">
    <citation type="journal article" date="2020" name="Vaccines (Basel)">
        <title>African Swine Fever Circulation among Free-Ranging Pigs in Sardinia: Data from the Eradication Program.</title>
        <authorList>
            <person name="Franzoni G."/>
            <person name="Dei Giudici S."/>
            <person name="Loi F."/>
            <person name="Sanna D."/>
            <person name="Floris M."/>
            <person name="Fiori M."/>
            <person name="Sanna M.L."/>
            <person name="Madrau P."/>
            <person name="Scarpa F."/>
            <person name="Zinellu S."/>
            <person name="Giammarioli M."/>
            <person name="Cappai S."/>
            <person name="De Mia G.M."/>
            <person name="Laddomada A."/>
            <person name="Rolesu S."/>
            <person name="Oggiano A."/>
        </authorList>
    </citation>
    <scope>NUCLEOTIDE SEQUENCE [LARGE SCALE GENOMIC DNA]</scope>
    <source>
        <strain evidence="7">103917/18</strain>
        <strain evidence="8">55234/18</strain>
    </source>
</reference>
<organism evidence="2">
    <name type="scientific">African swine fever virus</name>
    <name type="common">ASFV</name>
    <dbReference type="NCBI Taxonomy" id="10497"/>
    <lineage>
        <taxon>Viruses</taxon>
        <taxon>Varidnaviria</taxon>
        <taxon>Bamfordvirae</taxon>
        <taxon>Nucleocytoviricota</taxon>
        <taxon>Pokkesviricetes</taxon>
        <taxon>Asfuvirales</taxon>
        <taxon>Asfarviridae</taxon>
        <taxon>Asfivirus</taxon>
        <taxon>Asfivirus haemorrhagiae</taxon>
    </lineage>
</organism>
<dbReference type="Proteomes" id="UP000503066">
    <property type="component" value="Genome"/>
</dbReference>
<protein>
    <submittedName>
        <fullName evidence="2">Uncharacterized protein</fullName>
    </submittedName>
</protein>
<dbReference type="Proteomes" id="UP000501487">
    <property type="component" value="Segment"/>
</dbReference>
<dbReference type="Proteomes" id="UP000594644">
    <property type="component" value="Segment"/>
</dbReference>
<name>A0A3G1EVB6_ASF</name>
<feature type="region of interest" description="Disordered" evidence="1">
    <location>
        <begin position="1"/>
        <end position="72"/>
    </location>
</feature>
<organismHost>
    <name type="scientific">Potamochoerus larvatus</name>
    <name type="common">Bushpig</name>
    <dbReference type="NCBI Taxonomy" id="273792"/>
</organismHost>
<gene>
    <name evidence="2" type="primary">URF65</name>
    <name evidence="3" type="synonym">URF065</name>
    <name evidence="2" type="ORF">AFSV47Ss_0226</name>
</gene>
<feature type="compositionally biased region" description="Low complexity" evidence="1">
    <location>
        <begin position="37"/>
        <end position="72"/>
    </location>
</feature>
<dbReference type="EMBL" id="MN270976">
    <property type="protein sequence ID" value="QIM08507.1"/>
    <property type="molecule type" value="Genomic_DNA"/>
</dbReference>
<organismHost>
    <name type="scientific">Ornithodoros</name>
    <name type="common">relapsing fever ticks</name>
    <dbReference type="NCBI Taxonomy" id="6937"/>
</organismHost>
<evidence type="ECO:0000313" key="4">
    <source>
        <dbReference type="EMBL" id="QIM08507.1"/>
    </source>
</evidence>
<dbReference type="EMBL" id="MT932578">
    <property type="protein sequence ID" value="QPL11904.1"/>
    <property type="molecule type" value="Genomic_DNA"/>
</dbReference>
<evidence type="ECO:0000313" key="5">
    <source>
        <dbReference type="EMBL" id="QIM08973.1"/>
    </source>
</evidence>
<dbReference type="Proteomes" id="UP000501465">
    <property type="component" value="Segment"/>
</dbReference>
<reference evidence="2" key="1">
    <citation type="journal article" date="2016" name="Genome Announc.">
        <title>Complete genome sequence of an African swine fever virus isolate from Sardinia, Italy.</title>
        <authorList>
            <person name="Granberg F."/>
            <person name="Torresi C."/>
            <person name="Oggiano A."/>
            <person name="Malmberg M."/>
            <person name="Iscaro C."/>
            <person name="De Mia G.M."/>
            <person name="Sandor B."/>
        </authorList>
    </citation>
    <scope>NUCLEOTIDE SEQUENCE [LARGE SCALE GENOMIC DNA]</scope>
    <source>
        <strain evidence="2">47/Ss/2008</strain>
    </source>
</reference>
<organismHost>
    <name type="scientific">Phacochoerus aethiopicus</name>
    <name type="common">Warthog</name>
    <dbReference type="NCBI Taxonomy" id="85517"/>
</organismHost>
<sequence length="110" mass="12018">MGGGGGAKNGRMTRSTSALLQPSRYGKPTTSSARVPGSRWRSIGSASSAGSRAWRSSYPRCSCGKKSYWSSSKKSWGERTSFFLRCERSLARRRLRSGAETSPLRLPPIK</sequence>
<organismHost>
    <name type="scientific">Ornithodoros moubata</name>
    <name type="common">Soft tick</name>
    <name type="synonym">Argasid tick</name>
    <dbReference type="NCBI Taxonomy" id="6938"/>
</organismHost>
<dbReference type="EMBL" id="MT932579">
    <property type="protein sequence ID" value="QPL12121.1"/>
    <property type="molecule type" value="Genomic_DNA"/>
</dbReference>
<evidence type="ECO:0000313" key="9">
    <source>
        <dbReference type="Proteomes" id="UP000501465"/>
    </source>
</evidence>
<evidence type="ECO:0000256" key="1">
    <source>
        <dbReference type="SAM" id="MobiDB-lite"/>
    </source>
</evidence>